<dbReference type="Proteomes" id="UP000231503">
    <property type="component" value="Unassembled WGS sequence"/>
</dbReference>
<proteinExistence type="predicted"/>
<evidence type="ECO:0000313" key="3">
    <source>
        <dbReference type="Proteomes" id="UP000231503"/>
    </source>
</evidence>
<dbReference type="Gene3D" id="1.10.10.10">
    <property type="entry name" value="Winged helix-like DNA-binding domain superfamily/Winged helix DNA-binding domain"/>
    <property type="match status" value="1"/>
</dbReference>
<comment type="caution">
    <text evidence="2">The sequence shown here is derived from an EMBL/GenBank/DDBJ whole genome shotgun (WGS) entry which is preliminary data.</text>
</comment>
<organism evidence="2 3">
    <name type="scientific">Candidatus Niyogibacteria bacterium CG10_big_fil_rev_8_21_14_0_10_46_36</name>
    <dbReference type="NCBI Taxonomy" id="1974726"/>
    <lineage>
        <taxon>Bacteria</taxon>
        <taxon>Candidatus Niyogiibacteriota</taxon>
    </lineage>
</organism>
<dbReference type="PANTHER" id="PTHR30603">
    <property type="entry name" value="RNA POLYMERASE SIGMA FACTOR RPO"/>
    <property type="match status" value="1"/>
</dbReference>
<dbReference type="InterPro" id="IPR007630">
    <property type="entry name" value="RNA_pol_sigma70_r4"/>
</dbReference>
<dbReference type="InterPro" id="IPR036388">
    <property type="entry name" value="WH-like_DNA-bd_sf"/>
</dbReference>
<dbReference type="GO" id="GO:0006352">
    <property type="term" value="P:DNA-templated transcription initiation"/>
    <property type="evidence" value="ECO:0007669"/>
    <property type="project" value="InterPro"/>
</dbReference>
<evidence type="ECO:0000259" key="1">
    <source>
        <dbReference type="Pfam" id="PF04545"/>
    </source>
</evidence>
<evidence type="ECO:0000313" key="2">
    <source>
        <dbReference type="EMBL" id="PIR69443.1"/>
    </source>
</evidence>
<feature type="domain" description="RNA polymerase sigma-70 region 4" evidence="1">
    <location>
        <begin position="15"/>
        <end position="68"/>
    </location>
</feature>
<dbReference type="AlphaFoldDB" id="A0A2H0TD24"/>
<dbReference type="InterPro" id="IPR013324">
    <property type="entry name" value="RNA_pol_sigma_r3/r4-like"/>
</dbReference>
<accession>A0A2H0TD24</accession>
<dbReference type="PANTHER" id="PTHR30603:SF47">
    <property type="entry name" value="RNA POLYMERASE SIGMA FACTOR SIGD, CHLOROPLASTIC"/>
    <property type="match status" value="1"/>
</dbReference>
<protein>
    <recommendedName>
        <fullName evidence="1">RNA polymerase sigma-70 region 4 domain-containing protein</fullName>
    </recommendedName>
</protein>
<gene>
    <name evidence="2" type="ORF">COU47_03620</name>
</gene>
<dbReference type="Gene3D" id="1.10.10.1250">
    <property type="entry name" value="RNA polymerase, subunit delta, N-terminal domain"/>
    <property type="match status" value="1"/>
</dbReference>
<dbReference type="InterPro" id="IPR050239">
    <property type="entry name" value="Sigma-70_RNA_pol_init_factors"/>
</dbReference>
<dbReference type="InterPro" id="IPR000943">
    <property type="entry name" value="RNA_pol_sigma70"/>
</dbReference>
<dbReference type="InterPro" id="IPR038087">
    <property type="entry name" value="RNAP_delta_N_dom_sf"/>
</dbReference>
<dbReference type="EMBL" id="PFCO01000008">
    <property type="protein sequence ID" value="PIR69443.1"/>
    <property type="molecule type" value="Genomic_DNA"/>
</dbReference>
<sequence>MKKLPIKPEAVTRGLLKQLPERSRQILERRYGIGKGTEKETLEAIGQDYGITRERVRQIENHALGKLKDQLSSAEVKTVSDHLKETLAEHGHVAEEHTLLDNLAENDTQKNHIYFLLMLASGFSRVRENNEFHNRWTTDTASQKKVEQAVLQLHKKLDENPLSEKEMTATFMDCLPEKDSLPEATLASWLRISKRITRNPFGEWGLADSPYIRPRGIRDLAYLFMRKHGSPMHFREVAAGITSTLKHSAHPQTVHNELIKDNRFVLVGRGLYALTEWGYQPGIVRNVIQAILKQHGPMTRDELVKRVLKERHVKDNTIVINLQNKKYFKKTENGKYALA</sequence>
<dbReference type="SUPFAM" id="SSF88659">
    <property type="entry name" value="Sigma3 and sigma4 domains of RNA polymerase sigma factors"/>
    <property type="match status" value="1"/>
</dbReference>
<reference evidence="3" key="1">
    <citation type="submission" date="2017-09" db="EMBL/GenBank/DDBJ databases">
        <title>Depth-based differentiation of microbial function through sediment-hosted aquifers and enrichment of novel symbionts in the deep terrestrial subsurface.</title>
        <authorList>
            <person name="Probst A.J."/>
            <person name="Ladd B."/>
            <person name="Jarett J.K."/>
            <person name="Geller-Mcgrath D.E."/>
            <person name="Sieber C.M.K."/>
            <person name="Emerson J.B."/>
            <person name="Anantharaman K."/>
            <person name="Thomas B.C."/>
            <person name="Malmstrom R."/>
            <person name="Stieglmeier M."/>
            <person name="Klingl A."/>
            <person name="Woyke T."/>
            <person name="Ryan C.M."/>
            <person name="Banfield J.F."/>
        </authorList>
    </citation>
    <scope>NUCLEOTIDE SEQUENCE [LARGE SCALE GENOMIC DNA]</scope>
</reference>
<dbReference type="GO" id="GO:0003700">
    <property type="term" value="F:DNA-binding transcription factor activity"/>
    <property type="evidence" value="ECO:0007669"/>
    <property type="project" value="InterPro"/>
</dbReference>
<dbReference type="Pfam" id="PF04545">
    <property type="entry name" value="Sigma70_r4"/>
    <property type="match status" value="1"/>
</dbReference>
<name>A0A2H0TD24_9BACT</name>
<dbReference type="CDD" id="cd06171">
    <property type="entry name" value="Sigma70_r4"/>
    <property type="match status" value="1"/>
</dbReference>
<dbReference type="PRINTS" id="PR00046">
    <property type="entry name" value="SIGMA70FCT"/>
</dbReference>